<gene>
    <name evidence="1" type="ORF">GBAR_LOCUS12947</name>
</gene>
<dbReference type="Proteomes" id="UP001174909">
    <property type="component" value="Unassembled WGS sequence"/>
</dbReference>
<comment type="caution">
    <text evidence="1">The sequence shown here is derived from an EMBL/GenBank/DDBJ whole genome shotgun (WGS) entry which is preliminary data.</text>
</comment>
<evidence type="ECO:0000313" key="2">
    <source>
        <dbReference type="Proteomes" id="UP001174909"/>
    </source>
</evidence>
<organism evidence="1 2">
    <name type="scientific">Geodia barretti</name>
    <name type="common">Barrett's horny sponge</name>
    <dbReference type="NCBI Taxonomy" id="519541"/>
    <lineage>
        <taxon>Eukaryota</taxon>
        <taxon>Metazoa</taxon>
        <taxon>Porifera</taxon>
        <taxon>Demospongiae</taxon>
        <taxon>Heteroscleromorpha</taxon>
        <taxon>Tetractinellida</taxon>
        <taxon>Astrophorina</taxon>
        <taxon>Geodiidae</taxon>
        <taxon>Geodia</taxon>
    </lineage>
</organism>
<accession>A0AA35S3P0</accession>
<dbReference type="AlphaFoldDB" id="A0AA35S3P0"/>
<sequence length="44" mass="5291">MEVMLFAHHYTTQNSYCQFLRECYPLHEIDGRQTDDTNSCYSEL</sequence>
<name>A0AA35S3P0_GEOBA</name>
<protein>
    <submittedName>
        <fullName evidence="1">Uncharacterized protein</fullName>
    </submittedName>
</protein>
<keyword evidence="2" id="KW-1185">Reference proteome</keyword>
<proteinExistence type="predicted"/>
<evidence type="ECO:0000313" key="1">
    <source>
        <dbReference type="EMBL" id="CAI8021982.1"/>
    </source>
</evidence>
<reference evidence="1" key="1">
    <citation type="submission" date="2023-03" db="EMBL/GenBank/DDBJ databases">
        <authorList>
            <person name="Steffen K."/>
            <person name="Cardenas P."/>
        </authorList>
    </citation>
    <scope>NUCLEOTIDE SEQUENCE</scope>
</reference>
<dbReference type="EMBL" id="CASHTH010001926">
    <property type="protein sequence ID" value="CAI8021982.1"/>
    <property type="molecule type" value="Genomic_DNA"/>
</dbReference>